<accession>A0ABU3ZB56</accession>
<dbReference type="InterPro" id="IPR001584">
    <property type="entry name" value="Integrase_cat-core"/>
</dbReference>
<protein>
    <submittedName>
        <fullName evidence="2">IS3 family transposase</fullName>
    </submittedName>
</protein>
<dbReference type="PROSITE" id="PS50994">
    <property type="entry name" value="INTEGRASE"/>
    <property type="match status" value="1"/>
</dbReference>
<gene>
    <name evidence="2" type="ORF">RVY80_08675</name>
</gene>
<comment type="caution">
    <text evidence="2">The sequence shown here is derived from an EMBL/GenBank/DDBJ whole genome shotgun (WGS) entry which is preliminary data.</text>
</comment>
<dbReference type="Proteomes" id="UP001272515">
    <property type="component" value="Unassembled WGS sequence"/>
</dbReference>
<dbReference type="InterPro" id="IPR048020">
    <property type="entry name" value="Transpos_IS3"/>
</dbReference>
<sequence length="183" mass="21225">MGATRHNKIERIFSASKPNEKWCIDFTYLPTIQGIKQYNCTIIDLYNRCVVASITSDALTTQLAIDTVKMALCFAKKKPKSLILHSDRGVQFTSKKFVEFCEQEKIIQSMSAAGCPYDNAPMERYFNTLKTELINTNQYFSTEHLQADISKFAHLWYNHNRPHSYNGYKTPFEKRFEIDNNVT</sequence>
<dbReference type="NCBIfam" id="NF033516">
    <property type="entry name" value="transpos_IS3"/>
    <property type="match status" value="1"/>
</dbReference>
<proteinExistence type="predicted"/>
<dbReference type="RefSeq" id="WP_317330363.1">
    <property type="nucleotide sequence ID" value="NZ_JAWJZB010000010.1"/>
</dbReference>
<evidence type="ECO:0000259" key="1">
    <source>
        <dbReference type="PROSITE" id="PS50994"/>
    </source>
</evidence>
<reference evidence="2 3" key="1">
    <citation type="submission" date="2023-10" db="EMBL/GenBank/DDBJ databases">
        <title>Veillonella sp. nov., isolated from a pig farm feces dump.</title>
        <authorList>
            <person name="Chang Y.-H."/>
        </authorList>
    </citation>
    <scope>NUCLEOTIDE SEQUENCE [LARGE SCALE GENOMIC DNA]</scope>
    <source>
        <strain evidence="2 3">YH-vei2233</strain>
    </source>
</reference>
<keyword evidence="3" id="KW-1185">Reference proteome</keyword>
<dbReference type="SUPFAM" id="SSF53098">
    <property type="entry name" value="Ribonuclease H-like"/>
    <property type="match status" value="1"/>
</dbReference>
<dbReference type="InterPro" id="IPR050900">
    <property type="entry name" value="Transposase_IS3/IS150/IS904"/>
</dbReference>
<dbReference type="PANTHER" id="PTHR46889:SF4">
    <property type="entry name" value="TRANSPOSASE INSO FOR INSERTION SEQUENCE ELEMENT IS911B-RELATED"/>
    <property type="match status" value="1"/>
</dbReference>
<organism evidence="2 3">
    <name type="scientific">Veillonella absiana</name>
    <dbReference type="NCBI Taxonomy" id="3079305"/>
    <lineage>
        <taxon>Bacteria</taxon>
        <taxon>Bacillati</taxon>
        <taxon>Bacillota</taxon>
        <taxon>Negativicutes</taxon>
        <taxon>Veillonellales</taxon>
        <taxon>Veillonellaceae</taxon>
        <taxon>Veillonella</taxon>
    </lineage>
</organism>
<dbReference type="InterPro" id="IPR036397">
    <property type="entry name" value="RNaseH_sf"/>
</dbReference>
<evidence type="ECO:0000313" key="2">
    <source>
        <dbReference type="EMBL" id="MDV5088896.1"/>
    </source>
</evidence>
<feature type="domain" description="Integrase catalytic" evidence="1">
    <location>
        <begin position="14"/>
        <end position="179"/>
    </location>
</feature>
<name>A0ABU3ZB56_9FIRM</name>
<dbReference type="EMBL" id="JAWJZB010000010">
    <property type="protein sequence ID" value="MDV5088896.1"/>
    <property type="molecule type" value="Genomic_DNA"/>
</dbReference>
<dbReference type="InterPro" id="IPR012337">
    <property type="entry name" value="RNaseH-like_sf"/>
</dbReference>
<dbReference type="Gene3D" id="3.30.420.10">
    <property type="entry name" value="Ribonuclease H-like superfamily/Ribonuclease H"/>
    <property type="match status" value="1"/>
</dbReference>
<evidence type="ECO:0000313" key="3">
    <source>
        <dbReference type="Proteomes" id="UP001272515"/>
    </source>
</evidence>
<dbReference type="Pfam" id="PF00665">
    <property type="entry name" value="rve"/>
    <property type="match status" value="1"/>
</dbReference>
<dbReference type="PANTHER" id="PTHR46889">
    <property type="entry name" value="TRANSPOSASE INSF FOR INSERTION SEQUENCE IS3B-RELATED"/>
    <property type="match status" value="1"/>
</dbReference>